<sequence>MKRLLFSALLIPTLLRGAEPLELARRVADKVVDNTRFELEYKLQSAYPNFGCVDFGRCMDRPGVAYALTTLRCEGDTEELFELGCTGPVRITIDDSVVYERPLPHPFAVEFGEKDYRLPESFRLRLTAGPHKLLVKTEYRGGEHLFLMQSRNFSRYAERGRKIFCTLETYAPKLKEARWLVLGTFEGDLATPLAPDSALLFHTPYRDCGRTLAWNIPPVDIVSAPAANGRFFEWYYHVGCFAWALQRLSAASGDPKYAAYADAWCDFSLGTFPLAEHQTQRLHAVRSFNFGTAGRPMLDYVSAPAMPYITRCVESPDPPESYRRQAERVLNYLRHEQFRTEGVFAREYTLYPSVWADDMFMGLPYLVYGYRLTGDESLLHDAADQLIGFNRLLFDAGAGLYRQACYPSHPDIRVPHWSRGNGWALWATCEVLDALPRSDRNYKRILAIYRAHIEGVLRYQDAEGYWRNLLDREDSARESSGAAIFTYCLARGVNRGWLPRRQVEEPLRRAWQALTTFVSGEDDFNGVKGGTNFSTDPADYERIPFIRSDTHGLLPFLFAALEMERLSQKK</sequence>
<dbReference type="InterPro" id="IPR010905">
    <property type="entry name" value="Glyco_hydro_88"/>
</dbReference>
<gene>
    <name evidence="2" type="ORF">NQ519_03560</name>
</gene>
<dbReference type="RefSeq" id="WP_019149436.1">
    <property type="nucleotide sequence ID" value="NZ_CP102252.1"/>
</dbReference>
<evidence type="ECO:0000256" key="1">
    <source>
        <dbReference type="ARBA" id="ARBA00022801"/>
    </source>
</evidence>
<dbReference type="EMBL" id="CP102252">
    <property type="protein sequence ID" value="UWN65930.1"/>
    <property type="molecule type" value="Genomic_DNA"/>
</dbReference>
<proteinExistence type="predicted"/>
<keyword evidence="3" id="KW-1185">Reference proteome</keyword>
<dbReference type="PANTHER" id="PTHR33886:SF8">
    <property type="entry name" value="UNSATURATED RHAMNOGALACTURONAN HYDROLASE (EUROFUNG)"/>
    <property type="match status" value="1"/>
</dbReference>
<dbReference type="Pfam" id="PF07470">
    <property type="entry name" value="Glyco_hydro_88"/>
    <property type="match status" value="1"/>
</dbReference>
<dbReference type="InterPro" id="IPR008928">
    <property type="entry name" value="6-hairpin_glycosidase_sf"/>
</dbReference>
<accession>A0ABY5V8L7</accession>
<evidence type="ECO:0000313" key="3">
    <source>
        <dbReference type="Proteomes" id="UP001058267"/>
    </source>
</evidence>
<dbReference type="GO" id="GO:0016787">
    <property type="term" value="F:hydrolase activity"/>
    <property type="evidence" value="ECO:0007669"/>
    <property type="project" value="UniProtKB-KW"/>
</dbReference>
<dbReference type="SUPFAM" id="SSF48208">
    <property type="entry name" value="Six-hairpin glycosidases"/>
    <property type="match status" value="1"/>
</dbReference>
<dbReference type="InterPro" id="IPR012341">
    <property type="entry name" value="6hp_glycosidase-like_sf"/>
</dbReference>
<evidence type="ECO:0000313" key="2">
    <source>
        <dbReference type="EMBL" id="UWN65930.1"/>
    </source>
</evidence>
<dbReference type="Gene3D" id="1.50.10.10">
    <property type="match status" value="1"/>
</dbReference>
<dbReference type="PANTHER" id="PTHR33886">
    <property type="entry name" value="UNSATURATED RHAMNOGALACTURONAN HYDROLASE (EUROFUNG)"/>
    <property type="match status" value="1"/>
</dbReference>
<dbReference type="Proteomes" id="UP001058267">
    <property type="component" value="Chromosome"/>
</dbReference>
<name>A0ABY5V8L7_9BACT</name>
<reference evidence="2" key="1">
    <citation type="journal article" date="2022" name="Cell">
        <title>Design, construction, and in vivo augmentation of a complex gut microbiome.</title>
        <authorList>
            <person name="Cheng A.G."/>
            <person name="Ho P.Y."/>
            <person name="Aranda-Diaz A."/>
            <person name="Jain S."/>
            <person name="Yu F.B."/>
            <person name="Meng X."/>
            <person name="Wang M."/>
            <person name="Iakiviak M."/>
            <person name="Nagashima K."/>
            <person name="Zhao A."/>
            <person name="Murugkar P."/>
            <person name="Patil A."/>
            <person name="Atabakhsh K."/>
            <person name="Weakley A."/>
            <person name="Yan J."/>
            <person name="Brumbaugh A.R."/>
            <person name="Higginbottom S."/>
            <person name="Dimas A."/>
            <person name="Shiver A.L."/>
            <person name="Deutschbauer A."/>
            <person name="Neff N."/>
            <person name="Sonnenburg J.L."/>
            <person name="Huang K.C."/>
            <person name="Fischbach M.A."/>
        </authorList>
    </citation>
    <scope>NUCLEOTIDE SEQUENCE</scope>
    <source>
        <strain evidence="2">JC50</strain>
    </source>
</reference>
<dbReference type="InterPro" id="IPR052043">
    <property type="entry name" value="PolySaccharide_Degr_Enz"/>
</dbReference>
<organism evidence="2 3">
    <name type="scientific">Alistipes senegalensis JC50</name>
    <dbReference type="NCBI Taxonomy" id="1033732"/>
    <lineage>
        <taxon>Bacteria</taxon>
        <taxon>Pseudomonadati</taxon>
        <taxon>Bacteroidota</taxon>
        <taxon>Bacteroidia</taxon>
        <taxon>Bacteroidales</taxon>
        <taxon>Rikenellaceae</taxon>
        <taxon>Alistipes</taxon>
    </lineage>
</organism>
<keyword evidence="1 2" id="KW-0378">Hydrolase</keyword>
<protein>
    <submittedName>
        <fullName evidence="2">Glycoside hydrolase family 88 protein</fullName>
    </submittedName>
</protein>